<dbReference type="GO" id="GO:0006357">
    <property type="term" value="P:regulation of transcription by RNA polymerase II"/>
    <property type="evidence" value="ECO:0007669"/>
    <property type="project" value="TreeGrafter"/>
</dbReference>
<sequence length="366" mass="40416">MPCVPSKKSKVISTPYCQGPKWQHNCLDADVILFLIQDRFPCLWPGCGKDYASKSGLSHHKRDHDPFATTHGCPFCDTEMNQKANLNTHIMNMHLAPYKCPVIGCQRAFNKPGGLECHVHRCNGPQDLSAIVPAPSVLQPIQLLPATNACMPLEGLGTFLASPQSDLDARSPRELISSPDSSPKSYIASELPASPTFYEHQVNHQRNISNAESLDKMEQGLQIYSNSFNPDVSNSVSFDTSFSVPSSRTSSDYSISPVSSSDFIEDNHISATLEWMLASYLPRGSALLMYCPQAIGVLDMTINVTSPPPIDYLSIGDFSFFSFETTDLPFSIDSGVLLPSLSSFEQPIFDFNFIQNVSIIDSFYFF</sequence>
<comment type="subcellular location">
    <subcellularLocation>
        <location evidence="1">Nucleus</location>
    </subcellularLocation>
</comment>
<accession>A0AA39Q7B7</accession>
<evidence type="ECO:0000313" key="11">
    <source>
        <dbReference type="Proteomes" id="UP001175228"/>
    </source>
</evidence>
<dbReference type="EMBL" id="JAUEPU010000014">
    <property type="protein sequence ID" value="KAK0496656.1"/>
    <property type="molecule type" value="Genomic_DNA"/>
</dbReference>
<dbReference type="InterPro" id="IPR051061">
    <property type="entry name" value="Zinc_finger_trans_reg"/>
</dbReference>
<evidence type="ECO:0000256" key="8">
    <source>
        <dbReference type="PROSITE-ProRule" id="PRU00042"/>
    </source>
</evidence>
<evidence type="ECO:0000259" key="9">
    <source>
        <dbReference type="PROSITE" id="PS50157"/>
    </source>
</evidence>
<dbReference type="Gene3D" id="3.30.160.60">
    <property type="entry name" value="Classic Zinc Finger"/>
    <property type="match status" value="2"/>
</dbReference>
<keyword evidence="3 8" id="KW-0863">Zinc-finger</keyword>
<protein>
    <recommendedName>
        <fullName evidence="9">C2H2-type domain-containing protein</fullName>
    </recommendedName>
</protein>
<keyword evidence="6" id="KW-0804">Transcription</keyword>
<keyword evidence="4" id="KW-0862">Zinc</keyword>
<evidence type="ECO:0000256" key="2">
    <source>
        <dbReference type="ARBA" id="ARBA00022723"/>
    </source>
</evidence>
<dbReference type="PROSITE" id="PS00028">
    <property type="entry name" value="ZINC_FINGER_C2H2_1"/>
    <property type="match status" value="2"/>
</dbReference>
<evidence type="ECO:0000256" key="6">
    <source>
        <dbReference type="ARBA" id="ARBA00023163"/>
    </source>
</evidence>
<name>A0AA39Q7B7_9AGAR</name>
<keyword evidence="5" id="KW-0805">Transcription regulation</keyword>
<organism evidence="10 11">
    <name type="scientific">Armillaria luteobubalina</name>
    <dbReference type="NCBI Taxonomy" id="153913"/>
    <lineage>
        <taxon>Eukaryota</taxon>
        <taxon>Fungi</taxon>
        <taxon>Dikarya</taxon>
        <taxon>Basidiomycota</taxon>
        <taxon>Agaricomycotina</taxon>
        <taxon>Agaricomycetes</taxon>
        <taxon>Agaricomycetidae</taxon>
        <taxon>Agaricales</taxon>
        <taxon>Marasmiineae</taxon>
        <taxon>Physalacriaceae</taxon>
        <taxon>Armillaria</taxon>
    </lineage>
</organism>
<dbReference type="PANTHER" id="PTHR46179:SF13">
    <property type="entry name" value="C2H2-TYPE DOMAIN-CONTAINING PROTEIN"/>
    <property type="match status" value="1"/>
</dbReference>
<evidence type="ECO:0000256" key="4">
    <source>
        <dbReference type="ARBA" id="ARBA00022833"/>
    </source>
</evidence>
<dbReference type="GO" id="GO:0008270">
    <property type="term" value="F:zinc ion binding"/>
    <property type="evidence" value="ECO:0007669"/>
    <property type="project" value="UniProtKB-KW"/>
</dbReference>
<dbReference type="SMART" id="SM00355">
    <property type="entry name" value="ZnF_C2H2"/>
    <property type="match status" value="3"/>
</dbReference>
<evidence type="ECO:0000256" key="1">
    <source>
        <dbReference type="ARBA" id="ARBA00004123"/>
    </source>
</evidence>
<keyword evidence="11" id="KW-1185">Reference proteome</keyword>
<feature type="domain" description="C2H2-type" evidence="9">
    <location>
        <begin position="40"/>
        <end position="64"/>
    </location>
</feature>
<evidence type="ECO:0000256" key="5">
    <source>
        <dbReference type="ARBA" id="ARBA00023015"/>
    </source>
</evidence>
<dbReference type="PANTHER" id="PTHR46179">
    <property type="entry name" value="ZINC FINGER PROTEIN"/>
    <property type="match status" value="1"/>
</dbReference>
<evidence type="ECO:0000313" key="10">
    <source>
        <dbReference type="EMBL" id="KAK0496656.1"/>
    </source>
</evidence>
<comment type="caution">
    <text evidence="10">The sequence shown here is derived from an EMBL/GenBank/DDBJ whole genome shotgun (WGS) entry which is preliminary data.</text>
</comment>
<dbReference type="GO" id="GO:0005634">
    <property type="term" value="C:nucleus"/>
    <property type="evidence" value="ECO:0007669"/>
    <property type="project" value="UniProtKB-SubCell"/>
</dbReference>
<dbReference type="Proteomes" id="UP001175228">
    <property type="component" value="Unassembled WGS sequence"/>
</dbReference>
<gene>
    <name evidence="10" type="ORF">EDD18DRAFT_1352486</name>
</gene>
<evidence type="ECO:0000256" key="7">
    <source>
        <dbReference type="ARBA" id="ARBA00023242"/>
    </source>
</evidence>
<evidence type="ECO:0000256" key="3">
    <source>
        <dbReference type="ARBA" id="ARBA00022771"/>
    </source>
</evidence>
<dbReference type="PROSITE" id="PS50157">
    <property type="entry name" value="ZINC_FINGER_C2H2_2"/>
    <property type="match status" value="1"/>
</dbReference>
<keyword evidence="7" id="KW-0539">Nucleus</keyword>
<proteinExistence type="predicted"/>
<dbReference type="InterPro" id="IPR013087">
    <property type="entry name" value="Znf_C2H2_type"/>
</dbReference>
<reference evidence="10" key="1">
    <citation type="submission" date="2023-06" db="EMBL/GenBank/DDBJ databases">
        <authorList>
            <consortium name="Lawrence Berkeley National Laboratory"/>
            <person name="Ahrendt S."/>
            <person name="Sahu N."/>
            <person name="Indic B."/>
            <person name="Wong-Bajracharya J."/>
            <person name="Merenyi Z."/>
            <person name="Ke H.-M."/>
            <person name="Monk M."/>
            <person name="Kocsube S."/>
            <person name="Drula E."/>
            <person name="Lipzen A."/>
            <person name="Balint B."/>
            <person name="Henrissat B."/>
            <person name="Andreopoulos B."/>
            <person name="Martin F.M."/>
            <person name="Harder C.B."/>
            <person name="Rigling D."/>
            <person name="Ford K.L."/>
            <person name="Foster G.D."/>
            <person name="Pangilinan J."/>
            <person name="Papanicolaou A."/>
            <person name="Barry K."/>
            <person name="LaButti K."/>
            <person name="Viragh M."/>
            <person name="Koriabine M."/>
            <person name="Yan M."/>
            <person name="Riley R."/>
            <person name="Champramary S."/>
            <person name="Plett K.L."/>
            <person name="Tsai I.J."/>
            <person name="Slot J."/>
            <person name="Sipos G."/>
            <person name="Plett J."/>
            <person name="Nagy L.G."/>
            <person name="Grigoriev I.V."/>
        </authorList>
    </citation>
    <scope>NUCLEOTIDE SEQUENCE</scope>
    <source>
        <strain evidence="10">HWK02</strain>
    </source>
</reference>
<dbReference type="AlphaFoldDB" id="A0AA39Q7B7"/>
<keyword evidence="2" id="KW-0479">Metal-binding</keyword>